<feature type="region of interest" description="Disordered" evidence="1">
    <location>
        <begin position="205"/>
        <end position="228"/>
    </location>
</feature>
<dbReference type="PANTHER" id="PTHR43433">
    <property type="entry name" value="HYDROLASE, ALPHA/BETA FOLD FAMILY PROTEIN"/>
    <property type="match status" value="1"/>
</dbReference>
<evidence type="ECO:0000259" key="2">
    <source>
        <dbReference type="Pfam" id="PF00561"/>
    </source>
</evidence>
<keyword evidence="3" id="KW-0378">Hydrolase</keyword>
<dbReference type="Proteomes" id="UP000321832">
    <property type="component" value="Unassembled WGS sequence"/>
</dbReference>
<name>A0A5C6U4M5_9BURK</name>
<dbReference type="GO" id="GO:0016787">
    <property type="term" value="F:hydrolase activity"/>
    <property type="evidence" value="ECO:0007669"/>
    <property type="project" value="UniProtKB-KW"/>
</dbReference>
<protein>
    <submittedName>
        <fullName evidence="3">Alpha/beta hydrolase</fullName>
    </submittedName>
</protein>
<evidence type="ECO:0000256" key="1">
    <source>
        <dbReference type="SAM" id="MobiDB-lite"/>
    </source>
</evidence>
<sequence length="239" mass="25528">MVHGSGGGHDHGMDWARPLTQQGIRVIAMSRFGYLRTPRPADASPEAQADAHLCLLDALGIDRAAVVGVSAGAASALQMALRHPDRVDALVLVVPIVWKPGSVADSAPQVSDEKDAWLLRLLGSDLLYWGGLQVARDQVFRHVLATPPTSSTPPACRSRRASTPWPSACCRCRSVPRVCATTRDWARACGPWRWSRSVRRRWSSVRATTASAPTPGPSTPPAASQARGLSATTAAGICW</sequence>
<evidence type="ECO:0000313" key="4">
    <source>
        <dbReference type="Proteomes" id="UP000321832"/>
    </source>
</evidence>
<feature type="domain" description="AB hydrolase-1" evidence="2">
    <location>
        <begin position="1"/>
        <end position="118"/>
    </location>
</feature>
<dbReference type="EMBL" id="VOPW01000001">
    <property type="protein sequence ID" value="TXC67011.1"/>
    <property type="molecule type" value="Genomic_DNA"/>
</dbReference>
<proteinExistence type="predicted"/>
<evidence type="ECO:0000313" key="3">
    <source>
        <dbReference type="EMBL" id="TXC67011.1"/>
    </source>
</evidence>
<dbReference type="AlphaFoldDB" id="A0A5C6U4M5"/>
<dbReference type="SUPFAM" id="SSF53474">
    <property type="entry name" value="alpha/beta-Hydrolases"/>
    <property type="match status" value="1"/>
</dbReference>
<dbReference type="Gene3D" id="3.40.50.1820">
    <property type="entry name" value="alpha/beta hydrolase"/>
    <property type="match status" value="1"/>
</dbReference>
<comment type="caution">
    <text evidence="3">The sequence shown here is derived from an EMBL/GenBank/DDBJ whole genome shotgun (WGS) entry which is preliminary data.</text>
</comment>
<reference evidence="3 4" key="1">
    <citation type="submission" date="2019-08" db="EMBL/GenBank/DDBJ databases">
        <authorList>
            <person name="Khan S.A."/>
            <person name="Jeon C.O."/>
            <person name="Jeong S.E."/>
        </authorList>
    </citation>
    <scope>NUCLEOTIDE SEQUENCE [LARGE SCALE GENOMIC DNA]</scope>
    <source>
        <strain evidence="4">IMCC1728</strain>
    </source>
</reference>
<gene>
    <name evidence="3" type="ORF">FSC37_18305</name>
</gene>
<accession>A0A5C6U4M5</accession>
<dbReference type="Pfam" id="PF00561">
    <property type="entry name" value="Abhydrolase_1"/>
    <property type="match status" value="1"/>
</dbReference>
<dbReference type="InterPro" id="IPR050471">
    <property type="entry name" value="AB_hydrolase"/>
</dbReference>
<keyword evidence="4" id="KW-1185">Reference proteome</keyword>
<organism evidence="3 4">
    <name type="scientific">Piscinibacter aquaticus</name>
    <dbReference type="NCBI Taxonomy" id="392597"/>
    <lineage>
        <taxon>Bacteria</taxon>
        <taxon>Pseudomonadati</taxon>
        <taxon>Pseudomonadota</taxon>
        <taxon>Betaproteobacteria</taxon>
        <taxon>Burkholderiales</taxon>
        <taxon>Sphaerotilaceae</taxon>
        <taxon>Piscinibacter</taxon>
    </lineage>
</organism>
<dbReference type="PRINTS" id="PR00111">
    <property type="entry name" value="ABHYDROLASE"/>
</dbReference>
<dbReference type="InterPro" id="IPR000073">
    <property type="entry name" value="AB_hydrolase_1"/>
</dbReference>
<dbReference type="InterPro" id="IPR029058">
    <property type="entry name" value="AB_hydrolase_fold"/>
</dbReference>
<dbReference type="PANTHER" id="PTHR43433:SF5">
    <property type="entry name" value="AB HYDROLASE-1 DOMAIN-CONTAINING PROTEIN"/>
    <property type="match status" value="1"/>
</dbReference>